<evidence type="ECO:0000313" key="8">
    <source>
        <dbReference type="EMBL" id="PTN09575.1"/>
    </source>
</evidence>
<dbReference type="PRINTS" id="PR02008">
    <property type="entry name" value="RCMTFAMILY"/>
</dbReference>
<dbReference type="GO" id="GO:0001510">
    <property type="term" value="P:RNA methylation"/>
    <property type="evidence" value="ECO:0007669"/>
    <property type="project" value="InterPro"/>
</dbReference>
<dbReference type="Pfam" id="PF01189">
    <property type="entry name" value="Methyltr_RsmB-F"/>
    <property type="match status" value="1"/>
</dbReference>
<dbReference type="PROSITE" id="PS51686">
    <property type="entry name" value="SAM_MT_RSMB_NOP"/>
    <property type="match status" value="1"/>
</dbReference>
<proteinExistence type="inferred from homology"/>
<name>A0A2T5C435_9BACT</name>
<feature type="binding site" evidence="6">
    <location>
        <position position="178"/>
    </location>
    <ligand>
        <name>S-adenosyl-L-methionine</name>
        <dbReference type="ChEBI" id="CHEBI:59789"/>
    </ligand>
</feature>
<gene>
    <name evidence="8" type="ORF">C8N47_104120</name>
</gene>
<dbReference type="AlphaFoldDB" id="A0A2T5C435"/>
<sequence length="461" mass="52901">MTTPSNHWPSDFVGRIREQFPQTADDFIQALDFQARVSVRLNKQKYRSAPNLAPVPWANQACFLDERPVFALDPLWHAGAYYVQEASSMFLEQAFNQVNVEGPKMVLDLCAAPGGKSTHLNSLIQDDDLLVSNEVIRSRVPILIENLTKWGHSNFVVSNSDAKQFGELGALFDVLVIDAPCSGEGLFRRDPEAANEWSPENAKLCSVRQRRILAESWPALKQGGYLIYSTCTFNPAENEENLDWLRSQGGFESVRIPLQDEWNIDELEHNGIYGYRFLPHKVKGEGFFISVLKKTEETTAVRFPKKFKTRLQRPASLPNGWIQTTENKIFFQHNDQLKFIPAAWEREILLLFEKLNLVKGGTHFGTLKKKDILPEHELAMLNERVSEAFELLELTQEDALKYLARDNFQLQLSGKNWQLAAFAGTPLGFVKNLGTRFNNYYPKEWRLRMQDRGNSGLWYRR</sequence>
<dbReference type="Pfam" id="PF13636">
    <property type="entry name" value="Methyltranf_PUA"/>
    <property type="match status" value="1"/>
</dbReference>
<evidence type="ECO:0000256" key="5">
    <source>
        <dbReference type="ARBA" id="ARBA00022884"/>
    </source>
</evidence>
<dbReference type="OrthoDB" id="9810297at2"/>
<keyword evidence="3 6" id="KW-0808">Transferase</keyword>
<feature type="binding site" evidence="6">
    <location>
        <begin position="110"/>
        <end position="116"/>
    </location>
    <ligand>
        <name>S-adenosyl-L-methionine</name>
        <dbReference type="ChEBI" id="CHEBI:59789"/>
    </ligand>
</feature>
<keyword evidence="4 6" id="KW-0949">S-adenosyl-L-methionine</keyword>
<dbReference type="Gene3D" id="3.30.70.1170">
    <property type="entry name" value="Sun protein, domain 3"/>
    <property type="match status" value="1"/>
</dbReference>
<feature type="binding site" evidence="6">
    <location>
        <position position="134"/>
    </location>
    <ligand>
        <name>S-adenosyl-L-methionine</name>
        <dbReference type="ChEBI" id="CHEBI:59789"/>
    </ligand>
</feature>
<dbReference type="InterPro" id="IPR029063">
    <property type="entry name" value="SAM-dependent_MTases_sf"/>
</dbReference>
<keyword evidence="5 6" id="KW-0694">RNA-binding</keyword>
<evidence type="ECO:0000256" key="3">
    <source>
        <dbReference type="ARBA" id="ARBA00022679"/>
    </source>
</evidence>
<evidence type="ECO:0000256" key="6">
    <source>
        <dbReference type="PROSITE-ProRule" id="PRU01023"/>
    </source>
</evidence>
<comment type="similarity">
    <text evidence="6">Belongs to the class I-like SAM-binding methyltransferase superfamily. RsmB/NOP family.</text>
</comment>
<evidence type="ECO:0000259" key="7">
    <source>
        <dbReference type="PROSITE" id="PS51686"/>
    </source>
</evidence>
<keyword evidence="9" id="KW-1185">Reference proteome</keyword>
<dbReference type="InterPro" id="IPR049560">
    <property type="entry name" value="MeTrfase_RsmB-F_NOP2_cat"/>
</dbReference>
<evidence type="ECO:0000256" key="2">
    <source>
        <dbReference type="ARBA" id="ARBA00022603"/>
    </source>
</evidence>
<dbReference type="Gene3D" id="3.40.50.150">
    <property type="entry name" value="Vaccinia Virus protein VP39"/>
    <property type="match status" value="1"/>
</dbReference>
<dbReference type="EMBL" id="QAAD01000004">
    <property type="protein sequence ID" value="PTN09575.1"/>
    <property type="molecule type" value="Genomic_DNA"/>
</dbReference>
<dbReference type="InterPro" id="IPR001678">
    <property type="entry name" value="MeTrfase_RsmB-F_NOP2_dom"/>
</dbReference>
<dbReference type="Proteomes" id="UP000243525">
    <property type="component" value="Unassembled WGS sequence"/>
</dbReference>
<dbReference type="Gene3D" id="2.30.130.60">
    <property type="match status" value="1"/>
</dbReference>
<comment type="caution">
    <text evidence="8">The sequence shown here is derived from an EMBL/GenBank/DDBJ whole genome shotgun (WGS) entry which is preliminary data.</text>
</comment>
<evidence type="ECO:0000256" key="1">
    <source>
        <dbReference type="ARBA" id="ARBA00022490"/>
    </source>
</evidence>
<keyword evidence="2 6" id="KW-0489">Methyltransferase</keyword>
<evidence type="ECO:0000256" key="4">
    <source>
        <dbReference type="ARBA" id="ARBA00022691"/>
    </source>
</evidence>
<organism evidence="8 9">
    <name type="scientific">Mangrovibacterium marinum</name>
    <dbReference type="NCBI Taxonomy" id="1639118"/>
    <lineage>
        <taxon>Bacteria</taxon>
        <taxon>Pseudomonadati</taxon>
        <taxon>Bacteroidota</taxon>
        <taxon>Bacteroidia</taxon>
        <taxon>Marinilabiliales</taxon>
        <taxon>Prolixibacteraceae</taxon>
        <taxon>Mangrovibacterium</taxon>
    </lineage>
</organism>
<dbReference type="GO" id="GO:0003723">
    <property type="term" value="F:RNA binding"/>
    <property type="evidence" value="ECO:0007669"/>
    <property type="project" value="UniProtKB-UniRule"/>
</dbReference>
<dbReference type="InterPro" id="IPR027391">
    <property type="entry name" value="Nol1_Nop2_Fmu_2"/>
</dbReference>
<protein>
    <submittedName>
        <fullName evidence="8">16S rRNA C967 or C1407 C5-methylase (RsmB/RsmF family)</fullName>
    </submittedName>
</protein>
<keyword evidence="1" id="KW-0963">Cytoplasm</keyword>
<dbReference type="SUPFAM" id="SSF53335">
    <property type="entry name" value="S-adenosyl-L-methionine-dependent methyltransferases"/>
    <property type="match status" value="1"/>
</dbReference>
<dbReference type="InterPro" id="IPR023267">
    <property type="entry name" value="RCMT"/>
</dbReference>
<dbReference type="RefSeq" id="WP_107821474.1">
    <property type="nucleotide sequence ID" value="NZ_OY782574.1"/>
</dbReference>
<dbReference type="PANTHER" id="PTHR22807">
    <property type="entry name" value="NOP2 YEAST -RELATED NOL1/NOP2/FMU SUN DOMAIN-CONTAINING"/>
    <property type="match status" value="1"/>
</dbReference>
<feature type="active site" description="Nucleophile" evidence="6">
    <location>
        <position position="231"/>
    </location>
</feature>
<dbReference type="Pfam" id="PF17125">
    <property type="entry name" value="Methyltr_RsmF_N"/>
    <property type="match status" value="1"/>
</dbReference>
<accession>A0A2T5C435</accession>
<dbReference type="GO" id="GO:0008173">
    <property type="term" value="F:RNA methyltransferase activity"/>
    <property type="evidence" value="ECO:0007669"/>
    <property type="project" value="InterPro"/>
</dbReference>
<feature type="binding site" evidence="6">
    <location>
        <position position="161"/>
    </location>
    <ligand>
        <name>S-adenosyl-L-methionine</name>
        <dbReference type="ChEBI" id="CHEBI:59789"/>
    </ligand>
</feature>
<evidence type="ECO:0000313" key="9">
    <source>
        <dbReference type="Proteomes" id="UP000243525"/>
    </source>
</evidence>
<dbReference type="InterPro" id="IPR031341">
    <property type="entry name" value="Methyltr_RsmF_N"/>
</dbReference>
<dbReference type="PANTHER" id="PTHR22807:SF30">
    <property type="entry name" value="28S RRNA (CYTOSINE(4447)-C(5))-METHYLTRANSFERASE-RELATED"/>
    <property type="match status" value="1"/>
</dbReference>
<reference evidence="8 9" key="1">
    <citation type="submission" date="2018-04" db="EMBL/GenBank/DDBJ databases">
        <title>Genomic Encyclopedia of Archaeal and Bacterial Type Strains, Phase II (KMG-II): from individual species to whole genera.</title>
        <authorList>
            <person name="Goeker M."/>
        </authorList>
    </citation>
    <scope>NUCLEOTIDE SEQUENCE [LARGE SCALE GENOMIC DNA]</scope>
    <source>
        <strain evidence="8 9">DSM 28823</strain>
    </source>
</reference>
<feature type="domain" description="SAM-dependent MTase RsmB/NOP-type" evidence="7">
    <location>
        <begin position="16"/>
        <end position="295"/>
    </location>
</feature>